<name>A0A1H9L2M8_9RHOB</name>
<gene>
    <name evidence="2" type="ORF">SAMN04488092_12235</name>
</gene>
<dbReference type="RefSeq" id="WP_139246500.1">
    <property type="nucleotide sequence ID" value="NZ_FOEP01000022.1"/>
</dbReference>
<feature type="region of interest" description="Disordered" evidence="1">
    <location>
        <begin position="222"/>
        <end position="244"/>
    </location>
</feature>
<dbReference type="EMBL" id="FOEP01000022">
    <property type="protein sequence ID" value="SER05630.1"/>
    <property type="molecule type" value="Genomic_DNA"/>
</dbReference>
<feature type="non-terminal residue" evidence="2">
    <location>
        <position position="244"/>
    </location>
</feature>
<evidence type="ECO:0000256" key="1">
    <source>
        <dbReference type="SAM" id="MobiDB-lite"/>
    </source>
</evidence>
<feature type="compositionally biased region" description="Basic and acidic residues" evidence="1">
    <location>
        <begin position="232"/>
        <end position="244"/>
    </location>
</feature>
<reference evidence="2 3" key="1">
    <citation type="submission" date="2016-10" db="EMBL/GenBank/DDBJ databases">
        <authorList>
            <person name="de Groot N.N."/>
        </authorList>
    </citation>
    <scope>NUCLEOTIDE SEQUENCE [LARGE SCALE GENOMIC DNA]</scope>
    <source>
        <strain evidence="2 3">DSM 22007</strain>
    </source>
</reference>
<organism evidence="2 3">
    <name type="scientific">Thalassovita taeanensis</name>
    <dbReference type="NCBI Taxonomy" id="657014"/>
    <lineage>
        <taxon>Bacteria</taxon>
        <taxon>Pseudomonadati</taxon>
        <taxon>Pseudomonadota</taxon>
        <taxon>Alphaproteobacteria</taxon>
        <taxon>Rhodobacterales</taxon>
        <taxon>Roseobacteraceae</taxon>
        <taxon>Thalassovita</taxon>
    </lineage>
</organism>
<proteinExistence type="predicted"/>
<dbReference type="STRING" id="657014.SAMN04488092_12235"/>
<evidence type="ECO:0000313" key="2">
    <source>
        <dbReference type="EMBL" id="SER05630.1"/>
    </source>
</evidence>
<dbReference type="Proteomes" id="UP000198634">
    <property type="component" value="Unassembled WGS sequence"/>
</dbReference>
<protein>
    <submittedName>
        <fullName evidence="2">Uncharacterized protein</fullName>
    </submittedName>
</protein>
<dbReference type="AlphaFoldDB" id="A0A1H9L2M8"/>
<sequence>MVNQTAEAGTLIILGMPSPEVLEARLNSIGSMPRRLVIVDPQADTALADYPDAERIAAAVSEVDGEAEMTFYSIAGLRSFAPPTADLKTLFPGLKIRRTAMVSAISVPSLVAQLGDLPEPLRIWIDMPGEEMKLLAGLQAAGLLGKVAEVVLRCGVESFFEGAEDCATLQGWLAQEAFDLIETDATDPDFLDLWLHGNPLQRRVSALEEEITTRDKQLAERSEALKAAQAQADERGQGIAARDK</sequence>
<dbReference type="OrthoDB" id="7867887at2"/>
<accession>A0A1H9L2M8</accession>
<evidence type="ECO:0000313" key="3">
    <source>
        <dbReference type="Proteomes" id="UP000198634"/>
    </source>
</evidence>
<keyword evidence="3" id="KW-1185">Reference proteome</keyword>